<name>G9B1Y2_9CAUD</name>
<sequence>MLRKHDIGFIVDGGPKYEGLKCVVSRNPKCGWVEVLMENKSQPELFDETEVRLLDRPFLPFYEALSIAEEGDILLCEYNGYQRILCDDKYAFTWEDSENTVKLVGEFLGMNWKIVREAV</sequence>
<dbReference type="KEGG" id="vg:11536636"/>
<dbReference type="EMBL" id="HM144387">
    <property type="protein sequence ID" value="ADH03377.1"/>
    <property type="molecule type" value="Genomic_DNA"/>
</dbReference>
<keyword evidence="2" id="KW-1185">Reference proteome</keyword>
<organism evidence="1 2">
    <name type="scientific">Bacillus phage W.Ph</name>
    <dbReference type="NCBI Taxonomy" id="764595"/>
    <lineage>
        <taxon>Viruses</taxon>
        <taxon>Duplodnaviria</taxon>
        <taxon>Heunggongvirae</taxon>
        <taxon>Uroviricota</taxon>
        <taxon>Caudoviricetes</taxon>
        <taxon>Herelleviridae</taxon>
        <taxon>Bastillevirinae</taxon>
        <taxon>Wphvirus</taxon>
        <taxon>Wphvirus WPh</taxon>
    </lineage>
</organism>
<evidence type="ECO:0000313" key="2">
    <source>
        <dbReference type="Proteomes" id="UP000005445"/>
    </source>
</evidence>
<dbReference type="Proteomes" id="UP000005445">
    <property type="component" value="Segment"/>
</dbReference>
<proteinExistence type="predicted"/>
<dbReference type="OrthoDB" id="19389at10239"/>
<protein>
    <submittedName>
        <fullName evidence="1">Gp231</fullName>
    </submittedName>
</protein>
<dbReference type="RefSeq" id="YP_004957246.1">
    <property type="nucleotide sequence ID" value="NC_016563.1"/>
</dbReference>
<dbReference type="GeneID" id="11536636"/>
<reference evidence="1 2" key="1">
    <citation type="submission" date="2013-01" db="EMBL/GenBank/DDBJ databases">
        <title>Large myovirus of Bacillus.</title>
        <authorList>
            <person name="Klumpp J."/>
            <person name="Beyer W."/>
            <person name="Loessner M.J."/>
        </authorList>
    </citation>
    <scope>NUCLEOTIDE SEQUENCE [LARGE SCALE GENOMIC DNA]</scope>
</reference>
<accession>G9B1Y2</accession>
<evidence type="ECO:0000313" key="1">
    <source>
        <dbReference type="EMBL" id="ADH03377.1"/>
    </source>
</evidence>